<name>A0ACD0P795_9BASI</name>
<proteinExistence type="predicted"/>
<evidence type="ECO:0000313" key="1">
    <source>
        <dbReference type="EMBL" id="PWN53877.1"/>
    </source>
</evidence>
<dbReference type="EMBL" id="KZ819706">
    <property type="protein sequence ID" value="PWN53877.1"/>
    <property type="molecule type" value="Genomic_DNA"/>
</dbReference>
<organism evidence="1 2">
    <name type="scientific">Violaceomyces palustris</name>
    <dbReference type="NCBI Taxonomy" id="1673888"/>
    <lineage>
        <taxon>Eukaryota</taxon>
        <taxon>Fungi</taxon>
        <taxon>Dikarya</taxon>
        <taxon>Basidiomycota</taxon>
        <taxon>Ustilaginomycotina</taxon>
        <taxon>Ustilaginomycetes</taxon>
        <taxon>Violaceomycetales</taxon>
        <taxon>Violaceomycetaceae</taxon>
        <taxon>Violaceomyces</taxon>
    </lineage>
</organism>
<keyword evidence="2" id="KW-1185">Reference proteome</keyword>
<protein>
    <submittedName>
        <fullName evidence="1">Uncharacterized protein</fullName>
    </submittedName>
</protein>
<dbReference type="Proteomes" id="UP000245626">
    <property type="component" value="Unassembled WGS sequence"/>
</dbReference>
<gene>
    <name evidence="1" type="ORF">IE53DRAFT_90940</name>
</gene>
<evidence type="ECO:0000313" key="2">
    <source>
        <dbReference type="Proteomes" id="UP000245626"/>
    </source>
</evidence>
<sequence>MWFWNHARSFSVFPFPPPSSSPFPSFLDFSSFPSLLLGRDHFFLYLSWMTFSVFFFLDWNESDVVRPRELEGRPPCGSKAQFRSSKVGKWASKILE</sequence>
<reference evidence="1 2" key="1">
    <citation type="journal article" date="2018" name="Mol. Biol. Evol.">
        <title>Broad Genomic Sampling Reveals a Smut Pathogenic Ancestry of the Fungal Clade Ustilaginomycotina.</title>
        <authorList>
            <person name="Kijpornyongpan T."/>
            <person name="Mondo S.J."/>
            <person name="Barry K."/>
            <person name="Sandor L."/>
            <person name="Lee J."/>
            <person name="Lipzen A."/>
            <person name="Pangilinan J."/>
            <person name="LaButti K."/>
            <person name="Hainaut M."/>
            <person name="Henrissat B."/>
            <person name="Grigoriev I.V."/>
            <person name="Spatafora J.W."/>
            <person name="Aime M.C."/>
        </authorList>
    </citation>
    <scope>NUCLEOTIDE SEQUENCE [LARGE SCALE GENOMIC DNA]</scope>
    <source>
        <strain evidence="1 2">SA 807</strain>
    </source>
</reference>
<accession>A0ACD0P795</accession>